<dbReference type="Proteomes" id="UP000238034">
    <property type="component" value="Unassembled WGS sequence"/>
</dbReference>
<evidence type="ECO:0008006" key="4">
    <source>
        <dbReference type="Google" id="ProtNLM"/>
    </source>
</evidence>
<dbReference type="PROSITE" id="PS51257">
    <property type="entry name" value="PROKAR_LIPOPROTEIN"/>
    <property type="match status" value="1"/>
</dbReference>
<keyword evidence="1" id="KW-0732">Signal</keyword>
<evidence type="ECO:0000256" key="1">
    <source>
        <dbReference type="SAM" id="SignalP"/>
    </source>
</evidence>
<feature type="chain" id="PRO_5015475066" description="Lipoprotein" evidence="1">
    <location>
        <begin position="25"/>
        <end position="272"/>
    </location>
</feature>
<reference evidence="2 3" key="1">
    <citation type="submission" date="2018-03" db="EMBL/GenBank/DDBJ databases">
        <title>Genomic Encyclopedia of Type Strains, Phase III (KMG-III): the genomes of soil and plant-associated and newly described type strains.</title>
        <authorList>
            <person name="Whitman W."/>
        </authorList>
    </citation>
    <scope>NUCLEOTIDE SEQUENCE [LARGE SCALE GENOMIC DNA]</scope>
    <source>
        <strain evidence="2 3">CGMCC 1.9313</strain>
    </source>
</reference>
<evidence type="ECO:0000313" key="3">
    <source>
        <dbReference type="Proteomes" id="UP000238034"/>
    </source>
</evidence>
<dbReference type="EMBL" id="PVTH01000001">
    <property type="protein sequence ID" value="PRY55410.1"/>
    <property type="molecule type" value="Genomic_DNA"/>
</dbReference>
<comment type="caution">
    <text evidence="2">The sequence shown here is derived from an EMBL/GenBank/DDBJ whole genome shotgun (WGS) entry which is preliminary data.</text>
</comment>
<keyword evidence="3" id="KW-1185">Reference proteome</keyword>
<accession>A0A2T0UBU3</accession>
<sequence length="272" mass="30031">MKGIYKLLSALVLSSLLSSCSMFGLDLQEDYPYEKSVLDPHIDKTARQYLEARGKNPVVANDTIFKWMQLGLEYAEMDLNEYEQSGRSFILLANNAIRVRNASTGVITAGMWFDFPVIEKNPNGSIRFATDGVTPVTRPANKWSDYSKETVRNYFLYLIFQGDFGFSNAKLENTTFQTLLPAGAVATKESKLGYAVTSTSPVVSPSGGRVLTYNYITGGSGFDPEGKINMKILNSDYSPLQVNDQTAVSTAGIIALNGTVHVCSTTVYPWRY</sequence>
<dbReference type="AlphaFoldDB" id="A0A2T0UBU3"/>
<organism evidence="2 3">
    <name type="scientific">Arcticibacter pallidicorallinus</name>
    <dbReference type="NCBI Taxonomy" id="1259464"/>
    <lineage>
        <taxon>Bacteria</taxon>
        <taxon>Pseudomonadati</taxon>
        <taxon>Bacteroidota</taxon>
        <taxon>Sphingobacteriia</taxon>
        <taxon>Sphingobacteriales</taxon>
        <taxon>Sphingobacteriaceae</taxon>
        <taxon>Arcticibacter</taxon>
    </lineage>
</organism>
<protein>
    <recommendedName>
        <fullName evidence="4">Lipoprotein</fullName>
    </recommendedName>
</protein>
<proteinExistence type="predicted"/>
<name>A0A2T0UBU3_9SPHI</name>
<dbReference type="RefSeq" id="WP_106290794.1">
    <property type="nucleotide sequence ID" value="NZ_PVTH01000001.1"/>
</dbReference>
<feature type="signal peptide" evidence="1">
    <location>
        <begin position="1"/>
        <end position="24"/>
    </location>
</feature>
<evidence type="ECO:0000313" key="2">
    <source>
        <dbReference type="EMBL" id="PRY55410.1"/>
    </source>
</evidence>
<gene>
    <name evidence="2" type="ORF">B0I27_101380</name>
</gene>
<dbReference type="OrthoDB" id="1032410at2"/>